<dbReference type="Proteomes" id="UP000095285">
    <property type="component" value="Unassembled WGS sequence"/>
</dbReference>
<reference evidence="1" key="1">
    <citation type="submission" date="2012-04" db="EMBL/GenBank/DDBJ databases">
        <title>The Genome Sequence of Loa loa.</title>
        <authorList>
            <consortium name="The Broad Institute Genome Sequencing Platform"/>
            <consortium name="Broad Institute Genome Sequencing Center for Infectious Disease"/>
            <person name="Nutman T.B."/>
            <person name="Fink D.L."/>
            <person name="Russ C."/>
            <person name="Young S."/>
            <person name="Zeng Q."/>
            <person name="Gargeya S."/>
            <person name="Alvarado L."/>
            <person name="Berlin A."/>
            <person name="Chapman S.B."/>
            <person name="Chen Z."/>
            <person name="Freedman E."/>
            <person name="Gellesch M."/>
            <person name="Goldberg J."/>
            <person name="Griggs A."/>
            <person name="Gujja S."/>
            <person name="Heilman E.R."/>
            <person name="Heiman D."/>
            <person name="Howarth C."/>
            <person name="Mehta T."/>
            <person name="Neiman D."/>
            <person name="Pearson M."/>
            <person name="Roberts A."/>
            <person name="Saif S."/>
            <person name="Shea T."/>
            <person name="Shenoy N."/>
            <person name="Sisk P."/>
            <person name="Stolte C."/>
            <person name="Sykes S."/>
            <person name="White J."/>
            <person name="Yandava C."/>
            <person name="Haas B."/>
            <person name="Henn M.R."/>
            <person name="Nusbaum C."/>
            <person name="Birren B."/>
        </authorList>
    </citation>
    <scope>NUCLEOTIDE SEQUENCE [LARGE SCALE GENOMIC DNA]</scope>
</reference>
<accession>A0A1I7W5X0</accession>
<sequence length="160" mass="18487">MYVPPLLLKFTVLQITQDVEPSPALLCTCKFRPHSKRPLYLAIGYFAQMHGTEPLMRSERREYYVVDVVCEYAVLVFSGRWGLRCRLCHWDIRAQRSLILDMEPLLANDKTAGIACYGFGRYMYGKTCAHSHAYTHALGGLLRCVALITLRYLRELWPCH</sequence>
<protein>
    <submittedName>
        <fullName evidence="2">Peptidase S1 domain-containing protein</fullName>
    </submittedName>
</protein>
<name>A0A1I7W5X0_LOALO</name>
<keyword evidence="1" id="KW-1185">Reference proteome</keyword>
<organism evidence="1 2">
    <name type="scientific">Loa loa</name>
    <name type="common">Eye worm</name>
    <name type="synonym">Filaria loa</name>
    <dbReference type="NCBI Taxonomy" id="7209"/>
    <lineage>
        <taxon>Eukaryota</taxon>
        <taxon>Metazoa</taxon>
        <taxon>Ecdysozoa</taxon>
        <taxon>Nematoda</taxon>
        <taxon>Chromadorea</taxon>
        <taxon>Rhabditida</taxon>
        <taxon>Spirurina</taxon>
        <taxon>Spiruromorpha</taxon>
        <taxon>Filarioidea</taxon>
        <taxon>Onchocercidae</taxon>
        <taxon>Loa</taxon>
    </lineage>
</organism>
<proteinExistence type="predicted"/>
<evidence type="ECO:0000313" key="1">
    <source>
        <dbReference type="Proteomes" id="UP000095285"/>
    </source>
</evidence>
<reference evidence="2" key="2">
    <citation type="submission" date="2016-11" db="UniProtKB">
        <authorList>
            <consortium name="WormBaseParasite"/>
        </authorList>
    </citation>
    <scope>IDENTIFICATION</scope>
</reference>
<evidence type="ECO:0000313" key="2">
    <source>
        <dbReference type="WBParaSite" id="EN70_9988"/>
    </source>
</evidence>
<dbReference type="WBParaSite" id="EN70_9988">
    <property type="protein sequence ID" value="EN70_9988"/>
    <property type="gene ID" value="EN70_9988"/>
</dbReference>
<dbReference type="AlphaFoldDB" id="A0A1I7W5X0"/>